<evidence type="ECO:0000313" key="2">
    <source>
        <dbReference type="EMBL" id="ORA06882.1"/>
    </source>
</evidence>
<keyword evidence="3" id="KW-1185">Reference proteome</keyword>
<evidence type="ECO:0008006" key="4">
    <source>
        <dbReference type="Google" id="ProtNLM"/>
    </source>
</evidence>
<dbReference type="Proteomes" id="UP000192707">
    <property type="component" value="Unassembled WGS sequence"/>
</dbReference>
<accession>A0A1W9Z3Y4</accession>
<comment type="caution">
    <text evidence="2">The sequence shown here is derived from an EMBL/GenBank/DDBJ whole genome shotgun (WGS) entry which is preliminary data.</text>
</comment>
<dbReference type="AlphaFoldDB" id="A0A1W9Z3Y4"/>
<reference evidence="2 3" key="1">
    <citation type="submission" date="2016-12" db="EMBL/GenBank/DDBJ databases">
        <title>The new phylogeny of genus Mycobacterium.</title>
        <authorList>
            <person name="Tortoli E."/>
            <person name="Trovato A."/>
            <person name="Cirillo D.M."/>
        </authorList>
    </citation>
    <scope>NUCLEOTIDE SEQUENCE [LARGE SCALE GENOMIC DNA]</scope>
    <source>
        <strain evidence="2 3">DSM 45069</strain>
    </source>
</reference>
<evidence type="ECO:0000256" key="1">
    <source>
        <dbReference type="SAM" id="MobiDB-lite"/>
    </source>
</evidence>
<feature type="compositionally biased region" description="Basic and acidic residues" evidence="1">
    <location>
        <begin position="56"/>
        <end position="68"/>
    </location>
</feature>
<evidence type="ECO:0000313" key="3">
    <source>
        <dbReference type="Proteomes" id="UP000192707"/>
    </source>
</evidence>
<organism evidence="2 3">
    <name type="scientific">Mycobacterium arosiense ATCC BAA-1401 = DSM 45069</name>
    <dbReference type="NCBI Taxonomy" id="1265311"/>
    <lineage>
        <taxon>Bacteria</taxon>
        <taxon>Bacillati</taxon>
        <taxon>Actinomycetota</taxon>
        <taxon>Actinomycetes</taxon>
        <taxon>Mycobacteriales</taxon>
        <taxon>Mycobacteriaceae</taxon>
        <taxon>Mycobacterium</taxon>
        <taxon>Mycobacterium avium complex (MAC)</taxon>
    </lineage>
</organism>
<sequence length="83" mass="8838">MAIGADDVRRLLAGPDADTALVVVEGRAAVVAPADLTSDDYRGALRVATRRELVQRVGHEEPSDRELAEQAEELDTAVRNLGG</sequence>
<gene>
    <name evidence="2" type="ORF">BST14_28125</name>
</gene>
<dbReference type="OrthoDB" id="3430612at2"/>
<protein>
    <recommendedName>
        <fullName evidence="4">Pyridine nucleotide-disulfide oxidoreductase</fullName>
    </recommendedName>
</protein>
<dbReference type="EMBL" id="MVHG01000194">
    <property type="protein sequence ID" value="ORA06882.1"/>
    <property type="molecule type" value="Genomic_DNA"/>
</dbReference>
<proteinExistence type="predicted"/>
<feature type="region of interest" description="Disordered" evidence="1">
    <location>
        <begin position="56"/>
        <end position="83"/>
    </location>
</feature>
<name>A0A1W9Z3Y4_MYCAI</name>